<comment type="caution">
    <text evidence="1">The sequence shown here is derived from an EMBL/GenBank/DDBJ whole genome shotgun (WGS) entry which is preliminary data.</text>
</comment>
<evidence type="ECO:0000313" key="2">
    <source>
        <dbReference type="Proteomes" id="UP001459714"/>
    </source>
</evidence>
<dbReference type="Proteomes" id="UP001459714">
    <property type="component" value="Unassembled WGS sequence"/>
</dbReference>
<evidence type="ECO:0008006" key="3">
    <source>
        <dbReference type="Google" id="ProtNLM"/>
    </source>
</evidence>
<dbReference type="EMBL" id="JBBYAK010000002">
    <property type="protein sequence ID" value="MEL3959390.1"/>
    <property type="molecule type" value="Genomic_DNA"/>
</dbReference>
<protein>
    <recommendedName>
        <fullName evidence="3">Terminase</fullName>
    </recommendedName>
</protein>
<dbReference type="Gene3D" id="3.30.420.240">
    <property type="match status" value="1"/>
</dbReference>
<gene>
    <name evidence="1" type="ORF">NST17_19750</name>
</gene>
<keyword evidence="2" id="KW-1185">Reference proteome</keyword>
<reference evidence="1 2" key="1">
    <citation type="submission" date="2024-03" db="EMBL/GenBank/DDBJ databases">
        <title>Bacilli Hybrid Assemblies.</title>
        <authorList>
            <person name="Kovac J."/>
        </authorList>
    </citation>
    <scope>NUCLEOTIDE SEQUENCE [LARGE SCALE GENOMIC DNA]</scope>
    <source>
        <strain evidence="1 2">FSL M8-0022</strain>
    </source>
</reference>
<organism evidence="1 2">
    <name type="scientific">Caldifermentibacillus hisashii</name>
    <dbReference type="NCBI Taxonomy" id="996558"/>
    <lineage>
        <taxon>Bacteria</taxon>
        <taxon>Bacillati</taxon>
        <taxon>Bacillota</taxon>
        <taxon>Bacilli</taxon>
        <taxon>Bacillales</taxon>
        <taxon>Bacillaceae</taxon>
        <taxon>Caldifermentibacillus</taxon>
    </lineage>
</organism>
<dbReference type="InterPro" id="IPR027417">
    <property type="entry name" value="P-loop_NTPase"/>
</dbReference>
<name>A0ABU9K3R3_9BACI</name>
<dbReference type="Gene3D" id="3.40.50.300">
    <property type="entry name" value="P-loop containing nucleotide triphosphate hydrolases"/>
    <property type="match status" value="1"/>
</dbReference>
<proteinExistence type="predicted"/>
<dbReference type="RefSeq" id="WP_342021028.1">
    <property type="nucleotide sequence ID" value="NZ_JBBYAK010000002.1"/>
</dbReference>
<evidence type="ECO:0000313" key="1">
    <source>
        <dbReference type="EMBL" id="MEL3959390.1"/>
    </source>
</evidence>
<sequence length="593" mass="68080">MSSYKHFQNDNFKYTKDISRLNDNPAFNSPVKVNEHKLDSFERNFDKWLEFVQWARWFPDLWYDLIRPEKGGMRLDLDQRVFLRSMSRFISTYGVFPRGFGKTMIEIMSIYHTCIWFPDITIAMSAQTRENAASISEEKHKEIIKWFPLIENEILKASFNKDTVEVIFKSGGVYSVLANAQSTKGQRRRRLNVEESALLNNELFKDVLEPVVNVPRRTIGKLATINPYELNGMINYLTTSGYRGSDEFNRILNMLDEMAELKGKMVLGASWELPCHFGRGETRTQILAKKKDPTTSATAFAMNYESKWVGATDGALINISKLLKIRTLSKPELGCPKDRRGNFELNEYVFGIDVARSNAQSNNKTAIVVLKIIRNKSGTIRQIQLVNIVEPPNGLSFKEQSILVKRMFYKYGGNIDLTRSRVKAIIVDGNVIGKGLIDRMLEDVTDPETNEELGCFDTMNTEQKPDVQNAPKIIYDLTAQGINGDIIRTFIDYVESEKLKLLKGYDEIKKSTSIADIDSDEAKAFIHTQFLIDEVSNLKLKTTQKSITVEQVQRKIDKDRYSALAYALYYVFMFMEKEETVEFDEDDDSVVIF</sequence>
<accession>A0ABU9K3R3</accession>